<dbReference type="PANTHER" id="PTHR42085">
    <property type="entry name" value="F-BOX DOMAIN-CONTAINING PROTEIN"/>
    <property type="match status" value="1"/>
</dbReference>
<keyword evidence="1" id="KW-0812">Transmembrane</keyword>
<protein>
    <recommendedName>
        <fullName evidence="4">F-box domain-containing protein</fullName>
    </recommendedName>
</protein>
<evidence type="ECO:0000313" key="3">
    <source>
        <dbReference type="Proteomes" id="UP000799764"/>
    </source>
</evidence>
<comment type="caution">
    <text evidence="2">The sequence shown here is derived from an EMBL/GenBank/DDBJ whole genome shotgun (WGS) entry which is preliminary data.</text>
</comment>
<feature type="transmembrane region" description="Helical" evidence="1">
    <location>
        <begin position="304"/>
        <end position="324"/>
    </location>
</feature>
<accession>A0A9P4U8U5</accession>
<evidence type="ECO:0008006" key="4">
    <source>
        <dbReference type="Google" id="ProtNLM"/>
    </source>
</evidence>
<name>A0A9P4U8U5_9PLEO</name>
<feature type="transmembrane region" description="Helical" evidence="1">
    <location>
        <begin position="370"/>
        <end position="393"/>
    </location>
</feature>
<keyword evidence="3" id="KW-1185">Reference proteome</keyword>
<evidence type="ECO:0000313" key="2">
    <source>
        <dbReference type="EMBL" id="KAF2440407.1"/>
    </source>
</evidence>
<dbReference type="InterPro" id="IPR038883">
    <property type="entry name" value="AN11006-like"/>
</dbReference>
<proteinExistence type="predicted"/>
<gene>
    <name evidence="2" type="ORF">P171DRAFT_489122</name>
</gene>
<dbReference type="PANTHER" id="PTHR42085:SF2">
    <property type="entry name" value="F-BOX DOMAIN-CONTAINING PROTEIN"/>
    <property type="match status" value="1"/>
</dbReference>
<dbReference type="AlphaFoldDB" id="A0A9P4U8U5"/>
<evidence type="ECO:0000256" key="1">
    <source>
        <dbReference type="SAM" id="Phobius"/>
    </source>
</evidence>
<dbReference type="Proteomes" id="UP000799764">
    <property type="component" value="Unassembled WGS sequence"/>
</dbReference>
<organism evidence="2 3">
    <name type="scientific">Karstenula rhodostoma CBS 690.94</name>
    <dbReference type="NCBI Taxonomy" id="1392251"/>
    <lineage>
        <taxon>Eukaryota</taxon>
        <taxon>Fungi</taxon>
        <taxon>Dikarya</taxon>
        <taxon>Ascomycota</taxon>
        <taxon>Pezizomycotina</taxon>
        <taxon>Dothideomycetes</taxon>
        <taxon>Pleosporomycetidae</taxon>
        <taxon>Pleosporales</taxon>
        <taxon>Massarineae</taxon>
        <taxon>Didymosphaeriaceae</taxon>
        <taxon>Karstenula</taxon>
    </lineage>
</organism>
<dbReference type="OrthoDB" id="5314997at2759"/>
<sequence length="400" mass="46992">MYLRRAPTKPFRFLDLPKEIRLLVYEQLVDDVDYNIHYRTARQFQQSRHRLFDKNIRRLTFHEPCCRLEILRACKTIYAEAKPTLQNYLGSRNYHVSCYGYSVLEMMMIFDDVFVSDAAGYLCQTCRGRNRLRLADISHTSGTVNLDFGSIKHFLEAGRKLPFRIRARTSNETAICVDYYPIRMRAGTDAQQWPTQEDFTRNGALQQDIALLAQLKATKYRNLTFNVFHKGRLLSQEEYDRVTNTFANALTYTSRKYWATVFEYYRYENGVCLWGSPGTFSRHWLLSDQLPPSPPRLPLMRSHWIMLVTMQIYVGIFMALLGVFEMDLWYMSPTKYRIIHTTLGVVYTDFLHTTIVSRVAHLNPFSFNGLIYLFLLGLYCLRIVSGMIFITAYQTLRVGW</sequence>
<dbReference type="EMBL" id="MU001507">
    <property type="protein sequence ID" value="KAF2440407.1"/>
    <property type="molecule type" value="Genomic_DNA"/>
</dbReference>
<keyword evidence="1" id="KW-0472">Membrane</keyword>
<reference evidence="2" key="1">
    <citation type="journal article" date="2020" name="Stud. Mycol.">
        <title>101 Dothideomycetes genomes: a test case for predicting lifestyles and emergence of pathogens.</title>
        <authorList>
            <person name="Haridas S."/>
            <person name="Albert R."/>
            <person name="Binder M."/>
            <person name="Bloem J."/>
            <person name="Labutti K."/>
            <person name="Salamov A."/>
            <person name="Andreopoulos B."/>
            <person name="Baker S."/>
            <person name="Barry K."/>
            <person name="Bills G."/>
            <person name="Bluhm B."/>
            <person name="Cannon C."/>
            <person name="Castanera R."/>
            <person name="Culley D."/>
            <person name="Daum C."/>
            <person name="Ezra D."/>
            <person name="Gonzalez J."/>
            <person name="Henrissat B."/>
            <person name="Kuo A."/>
            <person name="Liang C."/>
            <person name="Lipzen A."/>
            <person name="Lutzoni F."/>
            <person name="Magnuson J."/>
            <person name="Mondo S."/>
            <person name="Nolan M."/>
            <person name="Ohm R."/>
            <person name="Pangilinan J."/>
            <person name="Park H.-J."/>
            <person name="Ramirez L."/>
            <person name="Alfaro M."/>
            <person name="Sun H."/>
            <person name="Tritt A."/>
            <person name="Yoshinaga Y."/>
            <person name="Zwiers L.-H."/>
            <person name="Turgeon B."/>
            <person name="Goodwin S."/>
            <person name="Spatafora J."/>
            <person name="Crous P."/>
            <person name="Grigoriev I."/>
        </authorList>
    </citation>
    <scope>NUCLEOTIDE SEQUENCE</scope>
    <source>
        <strain evidence="2">CBS 690.94</strain>
    </source>
</reference>
<keyword evidence="1" id="KW-1133">Transmembrane helix</keyword>